<name>A0A3G1L3D4_9CAUD</name>
<evidence type="ECO:0000313" key="2">
    <source>
        <dbReference type="Proteomes" id="UP000274731"/>
    </source>
</evidence>
<sequence>MKSRKVLTTETLTREVYEDDNGFMFATVDTFRNPDSVTPERTEVIPAKSSYGPTKIFDSVMESRIYLENLYRTSNSRTDERSFFGKIADFLFR</sequence>
<keyword evidence="2" id="KW-1185">Reference proteome</keyword>
<gene>
    <name evidence="1" type="ORF">SCBWM1_gp13</name>
</gene>
<dbReference type="EMBL" id="MG450654">
    <property type="protein sequence ID" value="ATW62697.1"/>
    <property type="molecule type" value="Genomic_DNA"/>
</dbReference>
<organism evidence="1 2">
    <name type="scientific">Synechococcus phage S-CBWM1</name>
    <dbReference type="NCBI Taxonomy" id="2053653"/>
    <lineage>
        <taxon>Viruses</taxon>
        <taxon>Duplodnaviria</taxon>
        <taxon>Heunggongvirae</taxon>
        <taxon>Uroviricota</taxon>
        <taxon>Caudoviricetes</taxon>
        <taxon>Aokuangvirus</taxon>
        <taxon>Aokuangvirus SCBWM1</taxon>
    </lineage>
</organism>
<proteinExistence type="predicted"/>
<reference evidence="1 2" key="1">
    <citation type="journal article" date="2018" name="Environ. Microbiol.">
        <title>Novel phage-host interactions and evolution as revealed by a cyanomyovirus isolated from an estuarine environment.</title>
        <authorList>
            <person name="Xu Y."/>
            <person name="Zhang R."/>
            <person name="Wang N."/>
            <person name="Cai L."/>
            <person name="Tong Y."/>
            <person name="Sun Q."/>
            <person name="Chen F."/>
            <person name="Jiao N."/>
        </authorList>
    </citation>
    <scope>NUCLEOTIDE SEQUENCE [LARGE SCALE GENOMIC DNA]</scope>
</reference>
<protein>
    <submittedName>
        <fullName evidence="1">Uncharacterized protein</fullName>
    </submittedName>
</protein>
<dbReference type="Proteomes" id="UP000274731">
    <property type="component" value="Segment"/>
</dbReference>
<accession>A0A3G1L3D4</accession>
<evidence type="ECO:0000313" key="1">
    <source>
        <dbReference type="EMBL" id="ATW62697.1"/>
    </source>
</evidence>